<keyword evidence="3 4" id="KW-0732">Signal</keyword>
<dbReference type="InterPro" id="IPR047589">
    <property type="entry name" value="DUF11_rpt"/>
</dbReference>
<feature type="domain" description="DUF11" evidence="5">
    <location>
        <begin position="424"/>
        <end position="536"/>
    </location>
</feature>
<feature type="domain" description="SD-repeat containing protein B" evidence="6">
    <location>
        <begin position="1798"/>
        <end position="1889"/>
    </location>
</feature>
<dbReference type="Pfam" id="PF17210">
    <property type="entry name" value="SdrD_B"/>
    <property type="match status" value="18"/>
</dbReference>
<feature type="domain" description="SD-repeat containing protein B" evidence="6">
    <location>
        <begin position="5868"/>
        <end position="5941"/>
    </location>
</feature>
<keyword evidence="2" id="KW-0964">Secreted</keyword>
<evidence type="ECO:0000256" key="3">
    <source>
        <dbReference type="ARBA" id="ARBA00022729"/>
    </source>
</evidence>
<feature type="domain" description="SD-repeat containing protein B" evidence="6">
    <location>
        <begin position="3420"/>
        <end position="3508"/>
    </location>
</feature>
<evidence type="ECO:0000259" key="6">
    <source>
        <dbReference type="Pfam" id="PF17210"/>
    </source>
</evidence>
<comment type="subcellular location">
    <subcellularLocation>
        <location evidence="1">Secreted</location>
    </subcellularLocation>
</comment>
<name>A0A0C1MSJ7_9GAMM</name>
<reference evidence="7 8" key="1">
    <citation type="submission" date="2014-12" db="EMBL/GenBank/DDBJ databases">
        <title>Draft Genome Sequence of Pseudoalteromonas luteoviolacea HI1.</title>
        <authorList>
            <person name="Asahina A.Y."/>
            <person name="Hadfield M.G."/>
        </authorList>
    </citation>
    <scope>NUCLEOTIDE SEQUENCE [LARGE SCALE GENOMIC DNA]</scope>
    <source>
        <strain evidence="7 8">HI1</strain>
    </source>
</reference>
<dbReference type="Proteomes" id="UP000031327">
    <property type="component" value="Unassembled WGS sequence"/>
</dbReference>
<feature type="domain" description="SD-repeat containing protein B" evidence="6">
    <location>
        <begin position="2144"/>
        <end position="2235"/>
    </location>
</feature>
<dbReference type="EMBL" id="JWIC01000004">
    <property type="protein sequence ID" value="KID57798.1"/>
    <property type="molecule type" value="Genomic_DNA"/>
</dbReference>
<evidence type="ECO:0000313" key="7">
    <source>
        <dbReference type="EMBL" id="KID57798.1"/>
    </source>
</evidence>
<feature type="domain" description="DUF11" evidence="5">
    <location>
        <begin position="157"/>
        <end position="276"/>
    </location>
</feature>
<feature type="domain" description="SD-repeat containing protein B" evidence="6">
    <location>
        <begin position="4464"/>
        <end position="4557"/>
    </location>
</feature>
<feature type="domain" description="SD-repeat containing protein B" evidence="6">
    <location>
        <begin position="3537"/>
        <end position="3631"/>
    </location>
</feature>
<feature type="domain" description="DUF11" evidence="5">
    <location>
        <begin position="36"/>
        <end position="148"/>
    </location>
</feature>
<evidence type="ECO:0008006" key="9">
    <source>
        <dbReference type="Google" id="ProtNLM"/>
    </source>
</evidence>
<accession>A0A0C1MSJ7</accession>
<dbReference type="SUPFAM" id="SSF117074">
    <property type="entry name" value="Hypothetical protein PA1324"/>
    <property type="match status" value="41"/>
</dbReference>
<feature type="domain" description="SD-repeat containing protein B" evidence="6">
    <location>
        <begin position="2722"/>
        <end position="2817"/>
    </location>
</feature>
<dbReference type="InterPro" id="IPR051417">
    <property type="entry name" value="SDr/BOS_complex"/>
</dbReference>
<proteinExistence type="predicted"/>
<dbReference type="InterPro" id="IPR013783">
    <property type="entry name" value="Ig-like_fold"/>
</dbReference>
<feature type="domain" description="SD-repeat containing protein B" evidence="6">
    <location>
        <begin position="6224"/>
        <end position="6304"/>
    </location>
</feature>
<dbReference type="Gene3D" id="2.60.40.10">
    <property type="entry name" value="Immunoglobulins"/>
    <property type="match status" value="46"/>
</dbReference>
<feature type="domain" description="DUF11" evidence="5">
    <location>
        <begin position="1305"/>
        <end position="1433"/>
    </location>
</feature>
<feature type="signal peptide" evidence="4">
    <location>
        <begin position="1"/>
        <end position="24"/>
    </location>
</feature>
<evidence type="ECO:0000256" key="4">
    <source>
        <dbReference type="SAM" id="SignalP"/>
    </source>
</evidence>
<protein>
    <recommendedName>
        <fullName evidence="9">DUF11 domain-containing protein</fullName>
    </recommendedName>
</protein>
<dbReference type="InterPro" id="IPR033764">
    <property type="entry name" value="Sdr_B"/>
</dbReference>
<dbReference type="PANTHER" id="PTHR23303">
    <property type="entry name" value="CARBOXYPEPTIDASE REGULATORY REGION-CONTAINING"/>
    <property type="match status" value="1"/>
</dbReference>
<feature type="domain" description="SD-repeat containing protein B" evidence="6">
    <location>
        <begin position="4349"/>
        <end position="4442"/>
    </location>
</feature>
<feature type="chain" id="PRO_5002153810" description="DUF11 domain-containing protein" evidence="4">
    <location>
        <begin position="25"/>
        <end position="7073"/>
    </location>
</feature>
<evidence type="ECO:0000256" key="1">
    <source>
        <dbReference type="ARBA" id="ARBA00004613"/>
    </source>
</evidence>
<feature type="domain" description="DUF11" evidence="5">
    <location>
        <begin position="306"/>
        <end position="412"/>
    </location>
</feature>
<gene>
    <name evidence="7" type="ORF">JF50_03330</name>
</gene>
<dbReference type="GO" id="GO:0005576">
    <property type="term" value="C:extracellular region"/>
    <property type="evidence" value="ECO:0007669"/>
    <property type="project" value="UniProtKB-SubCell"/>
</dbReference>
<feature type="domain" description="DUF11" evidence="5">
    <location>
        <begin position="6736"/>
        <end position="6839"/>
    </location>
</feature>
<feature type="domain" description="SD-repeat containing protein B" evidence="6">
    <location>
        <begin position="2610"/>
        <end position="2700"/>
    </location>
</feature>
<feature type="domain" description="SD-repeat containing protein B" evidence="6">
    <location>
        <begin position="3654"/>
        <end position="3742"/>
    </location>
</feature>
<evidence type="ECO:0000256" key="2">
    <source>
        <dbReference type="ARBA" id="ARBA00022525"/>
    </source>
</evidence>
<feature type="domain" description="SD-repeat containing protein B" evidence="6">
    <location>
        <begin position="5983"/>
        <end position="6060"/>
    </location>
</feature>
<feature type="domain" description="SD-repeat containing protein B" evidence="6">
    <location>
        <begin position="2957"/>
        <end position="3050"/>
    </location>
</feature>
<dbReference type="Pfam" id="PF01345">
    <property type="entry name" value="DUF11"/>
    <property type="match status" value="8"/>
</dbReference>
<dbReference type="NCBIfam" id="TIGR01451">
    <property type="entry name" value="B_ant_repeat"/>
    <property type="match status" value="3"/>
</dbReference>
<dbReference type="InterPro" id="IPR001434">
    <property type="entry name" value="OmcB-like_DUF11"/>
</dbReference>
<comment type="caution">
    <text evidence="7">The sequence shown here is derived from an EMBL/GenBank/DDBJ whole genome shotgun (WGS) entry which is preliminary data.</text>
</comment>
<evidence type="ECO:0000259" key="5">
    <source>
        <dbReference type="Pfam" id="PF01345"/>
    </source>
</evidence>
<feature type="domain" description="SD-repeat containing protein B" evidence="6">
    <location>
        <begin position="2493"/>
        <end position="2586"/>
    </location>
</feature>
<feature type="domain" description="SD-repeat containing protein B" evidence="6">
    <location>
        <begin position="1442"/>
        <end position="1543"/>
    </location>
</feature>
<feature type="domain" description="SD-repeat containing protein B" evidence="6">
    <location>
        <begin position="2030"/>
        <end position="2121"/>
    </location>
</feature>
<feature type="domain" description="DUF11" evidence="5">
    <location>
        <begin position="830"/>
        <end position="980"/>
    </location>
</feature>
<feature type="domain" description="DUF11" evidence="5">
    <location>
        <begin position="988"/>
        <end position="1117"/>
    </location>
</feature>
<organism evidence="7 8">
    <name type="scientific">Pseudoalteromonas luteoviolacea</name>
    <dbReference type="NCBI Taxonomy" id="43657"/>
    <lineage>
        <taxon>Bacteria</taxon>
        <taxon>Pseudomonadati</taxon>
        <taxon>Pseudomonadota</taxon>
        <taxon>Gammaproteobacteria</taxon>
        <taxon>Alteromonadales</taxon>
        <taxon>Pseudoalteromonadaceae</taxon>
        <taxon>Pseudoalteromonas</taxon>
    </lineage>
</organism>
<feature type="domain" description="SD-repeat containing protein B" evidence="6">
    <location>
        <begin position="1682"/>
        <end position="1773"/>
    </location>
</feature>
<evidence type="ECO:0000313" key="8">
    <source>
        <dbReference type="Proteomes" id="UP000031327"/>
    </source>
</evidence>
<sequence>MKLKKFLFSFFSWFFLFFANFTFAVDLQISTFEDLDTTVPRGGEVRYNLEFTNSEEDTANNVSVEFFLPQTTSFVSSSKACTESSYLEGGITKSKLTCPIGQLSGRVSDSLQVTIKTSAQTGDTIEPSVRISADNESSNKLLNNTETQNTSIVAGVDLAVTSLLANPVSVNLDTLFTYQIGVKNNGPDAAANAVVKLNLPSFTSWENASTVDFDGWRCSGSQTLTCTIATFASGASSTLNIQARVSQVSSGTVTASTSISSDTAEIDASNDQASVNTPINPNADLGVAIKQYKADGTPSWYGPLNLQVNERHYYDVTVTHLGPSSVTTAYLSTTLASGMSNITAQAPSGWSCNVTSLVVTCQSTSAMVKNDSAVVRIYANAPASEATFSTAAQVSSDLLDLNTANDKASASIKTSIAQTSFVSVNKALLNGTTYYVNDEIDFQITVTNTSEATTIESLIDTLPDSLSYVSYSSSHFTCALNSGDAQRLDCTPITSSFAKSQIWQMTIKTKAKAVSQSAVNWAAVTHGGRESSSDNASFTILDRAPDLSITKSSDLNWGSNINYMNKEFYYSIKIVNSGGGAASGIKVEDDFANTSGYTPLSTATRKYSNGSWQTVADWCVITNLKVTCTGSEIGANETVEILIKARSPIYTGTESQYRPKNTATMTVGGVDYTANFEGWGLHPRSPVQLGITKVKSASTTASTSLVEQAGEIINRIVVSNTGNGATLGKVTVVDALPSGETFIANGSYGSNWSCSASEQLADGSGGKVTCLYQNADTSRIALSGTAPTLTITTRATSVGDLQNTATVTDAGGAPGEASASATIKSALSADLSIQKVANTSSITTSQNEINYQITARNLSGSNIVGVDADSLTIVDTFNATFKSREGNKETGITFPSSVNSTLGARFSCVRADTGEYENTQTTITCRLETGQTFALNDSVTIPLTVARPFVTTNGQVVNSVEVSSNTHIDPNTTNNSASATTTAQSLFDLAVTNVVYAKPTVLSGDIALQTIHIANIGAVAATNVVLEHTFNVPTGKEYQYVSNSFSRAGQSNICVYTEATKTLRCSIGSLESNEVQSVTIQIRPKSASDRQDWVLESTSQISASNMSLDSDTANNSFNKALTVQIREANLKIENNDISDPLAWYPTPGSFPATLDNVVVYKVDLEYLTDNNGETSVASGVGYNFTISPANSSKQLQFLCDSSSNATCSAVTARCDNQNLTFNTQTTFNCLGPENSSSSLAENELLENTGGQSAIYTRYMFFKILSRPSTTGEVATTSASIFSNEKDLITANNDESEKTSIRIAVDLALTKTASLNKVALGSQFNYQFTLTNAGPGDSADNVLYDYLPSYLSVAGSAVTSSGSCTNSRANSPSTGALTDFIRCNIPLIEMNETVQISIPVTLNALPSNNIVVNEAWVETQGFDTNKLNNKATSSTEVIQGLISGYVFVDKVNNGLFDSSVDAGMSGIEVLLDGVTAGGQAIAQQRVSTDANGQFVFYDLVPGTYKLTQPAQSALNSYRDGKEARSGSVLANSQGTDEITNIVLTSGSASQGHSFAELLIGDKSVVGTVFMDVNQDGVVDANDQLLKDITVTITGTDKYGQTVNQSVVTNASGAFSFTGLIESNADGYTITQTVSSTYQTGNRYIGSGAGEVSNIAKVVVGTDATPELKFTEKPKAGDKSVIGKVFLDINQDGTVDQNDALLKDITVTITGTDKFGQTVNITTTTNTNGEFSFTGLIESNADGYTITQSVSGTYQTGNRYIGSDAGVVSNVAKVVVGTDLTPVIRFTEKPKAGDKSVIGTVFLDVNQDGTVDQNDLRLKDITVTITGTDKFGQAVNTTTMTDANGAFSFTGLIESNADGYTITQTVSDTYQTGNRYIGSEAGVISNVAKVVVGTDPTPAIRFTEKPKAGDKSVAGKVFLDINQDGNVDQNDVRLKDITVTIKGTDKFGQAVNQSVVTNASGEFNFTGLIESNADGYTITQTVSGTYQTGNRYIGSGAGEVSNIAKVVVGTDATPELKFTEKPKAGDKSVIGKVFLDINQDGTVDQNDALLKDITVTITGTDKFGQAVNQSVKTDTNGAFSFTDLIESNADGYTITQTVSGTYQTGNRYIGSDAGVVSNVAKVVVGIDQTPVIRFTEKPKAGDKSVAGTVFLDINQDGTVDQNDLRLKDITVTITGTDKFGQVVNTSTTTDANGTFSFTGLIESNADGYTVTQTVSGTYQTGNRYIGSGAGEVSNVATLVVGTDATPEITFTEKPKAGDKSVIGKVFLDINQDGTVDQNDSLLKDITVTITGTDKFGQAVNQSVVTSASGEFSFIGLIESNADGYTITQTVSGTYQTGNRYIGSDAGVVSNVAKVVVGTDATPEITFTEKPKAGDKSVAGKVFLDINQDGTVDQNDLRLKDITVTITGTDKFGQAVNQSVKTDTNGAFSFTDLIESNADGYTITQTVSGTYQTGNRYIGSGAGVVSNVAKVVVGTDPTPAIRFTEKPKAGDKSVAGNVFLDVNQDGTVDQNDLRLKDITVTITGTDKFGQAVNQSVVTNASGEFSFTGLIESNADGYTITQTVSGTYQTGNRYIGSDAGVVSNVAKVVVGTDATPALRFTEKPKAGDKLVSGKVFLDINQDGNVDQNDVRLKDITVTIKGTDKFGQSVNQSVVTNASGEFSFTGLIESNADGYTITQTPSTTYQTGNRYIGSDAGVISNVAKVVVGTDPRPAIRFTEKPKAGDKSISGTVFLDVNQDGTVGQNDVRLKDITVTITGTDKFGQVLNTTTMTDANGAFSFTGLIESNADGYTITQTASGTHQTGNRYIGSDAGVISNVAKVVVGTDLTPVIRFTEKPKAGDKSVIGTVFLDVNQDGTVDQNDLRLKDITVTITGTDKFGQAVNTTTMTDANGAFSFTGLIESNADGYTITQTVSDIYQTGNRYIGSGVGVISNVAKVVVGAGATPEITFTEKPKAGDKSVAGKVFLDINQDGVVDQNDVRLKDITVTIKGTDKFGQAVNQSVVTNASGAFSFTGLIESNADGYTITQTVSGTYQTGNRYIGSDAGVISNVAKVVVGTDATPEITFTEKPKAGDKSVAGTVFLDINQDGTVGQNDALLKDITVTITGKDKFGQSVNQSVVTNASGEFNFAGLIESNADGYTITQTPSTMYQTGNRYIGSGAGVVSYAAKVVVGTDETPAIRFTEKPKAGDKLVAGKVFLDINQDGNVDQNDVRLKDITVTIKGTDKFGQAVNQSVVTNASGAFSFTGLIESNADGYTITQTASGTHQTGNRYIGSGSGVVSNVVTVVVSTDPTPAIRFTEKPKAGDKSVSGQVFLDINQDGNVDQNDVRLKDITVTIKGTDKFGQAVNQSVVTNASGAFSFTGLIESNADGYTITQTVSGTYQTGNRYIGSGAGVISNVAKVVVGTDPAPAIRFTEKPKAGDKSVSGTVFFDVDQDGVVDANDSVLTGITVTITGMDKFGQAVNTTTTTNTNGEFSFTGLIESNADGYTITQTVSGIYQTGNRYIGSGVGVISNVAKVVVGAGATPEITFTEKPKAGDKSVAGKVFLDINQDGVVDQNDVRLKDITVTITGTDKFGQAVNQSVKTDTNGAFSFTDLIESNADGYTITQTVSGTYQTGNRYIGSDAGVVSNVAKVVVGTDQTPAIRFTEKPKAGDKFVSGTVFFDVDQDGVVDANDSVLAGITVTITGTDKYGQAVNTTTTTDANGTFSFTGLIASNADGYTITQTVSGIYQTGNRYIGSGVGVISNVAKVVVGTGTTPAIRFTEKPKAGDKSVIGKVFLDVNQDGQVDQNDALLKDITVTIKGTDKFGQAVNQSVKTDVNGAFSFIGLIESNADGYTITQTVSGIYQTGNRYIGSGVGVISNVAKVVVGTDATPAIRFTEKPKAGDKLVAGKVFLDINQDGNVDQNDVRLKGITVTITGTDKFGQAVNITTTTDTNGAFNFAGLIESNADGYTITQTVSGIYQTGNRYIGSGVGVISNVAKVVVGAGATPEITFTEKPKAGDKSVAGKVFLDINQDGVVDQNDVRLKDITVTIKGTDKFGQAVNQSVVTNASGAFSFTGLIESNADGYTITQTVSGTYQTGNRYIGSGAGVISNVAKVVVGTDPAPAIRFTEKPKAGDKSISGTVFLDVNQDGTVGQNDALLKDITVTITGKDKFGQSVNQSVVTNASGEFNFAGLIESNADGYTITQTPSTMYQTGNRYIGSGAGVVSYAAKVVVGTDETPAIRFTEKPKAGDKLVAGKVFLDINQDGNVDQNDVRLKDITVTIKGTDKFGQAVNQSVVTNASGAFSFTGLIESNADGYTITQTASGTHQTGNRYIGSGSGVVSNVVTVVVSTDPTPTIRFTEKPKAGDKSVSGQVFLDINQNGTVDQNDSLLKDITVTITGMDKFGQAVNQSVVTNASGEFSFTGLIESNADGYTITQTPSTTYQTGNRYIGSDAGVVSNIAKVVVGTDATPELKFTEKPKAGDKSVAGTVFLDINQDGAVDQNDALLKDITVTITGTDKFGQAVNTTTTTDASGAFSFTGLIESNADGYTITQTPSTTYQTGNRYIGSGTGVVSNIAKVVVGTDATPELKFTEKPKSGDKSVAGKVFLDINQDGNVDQNDALLKDITVTITGTDKFGQAVNQSVKTDTNGAFNFTGLIESNADGYTITQTVSATYQTGNRYIDGDAGVISNVAKVLVGTDPTPAIRFTEKPKAGKKSISGRVFVDINQDGTNNGNDFALADIEITLTGQDLYGEAVSLTTATDVNGAFNFAGLRKSDASGYTIAQGTTDYLEGQDYQGTNPDQFGSNSEIKLVLADNAAPELIFTEQLNAGDKSISGRVFVDINQDGTHNGNDFALASIEITLTGQDLYGEALNLTTTTDANGAFNFAGLRKSNSTGYIITQGTTDYLEGQDYQGANPDQFGSNSEIKLVLADNAAPELIFTEQLNAGDKSISGRVFVDINQDGTNNGNDFALAGIEITLTGQDLYGEAVSLSTTTDANGAFNFAGLRKSDAMGYTIAQGTTDYLEGQDYQGANPDQFGSNSEIKLVLTDNAASELIFTEQLNAGDKSISGRVFVDINQDGTNNGNDFALAGIEITLTGQDLYGEAVSLSTTTDANGAFNFAGLRKSDASGYTIAQGTTDYLEGQDYQGANPDQFGSNSEIKLVLTDNAASELIFTEQLNAGDKSITGRVFVDINQDGTNNGNDFALAGIEITLTGQDLYGEAVSLTTTTDVNGAFNFAGLRKSDAMGYTITQGVTNYLEGQDYQGANPDQFGSNSEIKLVLADNAAPELIFTEQLNAGDKSISGRVFVDINQDGTNNGNDFALAGIEITLTGQDLYGEAVSLSTTTDANGAFNFAGLRKSDAMGYTIAQGTTDYLEGQDYQGVNPDQFGSNSEIKLVLADNAAPELIFTEQLNAGDKSISGRVFVDINQDGTHNGNDFALASIEITLTGQDLYGEALNLTTTTDANGAFNFAGLRKSNSTGYIITQGTTDYLEGQDYQGANPDQFGSNSEIKLVLADNAASELIFTEQLNAGDKSISGRVFVDINQDGTNNGNDFALAGIEITLTGQDLYGEAVSLSTTTDANGAFNFAGLRKSDAMGYTIAQGTTDYLEGQDYQGVNPDQFGSNSEIKLVLADNAAPELIFTEQLNAGDKSISGRVFVDINQDGTNNGNDFALAGIEIILTGQDLYGEAVSLTTTTDVNGAFNFTGLRASNAAGYTIVQGITDYLEGLDYLGAISDQFGSKSEVRLALTQEESTVPEVIFTEQLNVGDKSITGLVFVDINQDGTNNGNDFVLASIEITLTGQDLYGEAVNLTTTTDANGAFHFAGLRKSNATGYIITQGTTDYLEGQDYQGANPDQFGSNSEIKLILGESVAADLIFTEQLYADAKVSGSVFIDSNNSGLFDLQEAGLAGVTIKLSGKSAMGDVVSIETLTNQKGEFSFTNLVASDDAGYEITQVQPTQFNDGLESRDGVIVSSNTNDVFSVVLTTSEQVENLHFAELYMGRIAGAVFVDRNTDGLLDQSDDAIAHVEIKLTGSSRLGEEIAYKTLTDQDGRFEFTQLPQSSVQGYQLTQVQPANYADSFDYQNGVQVEGSEQLDVLNKLVLAQGAELVNLNFTEGFGIAISGRVFVDKTDSGLFPQTIELDASDIVIAGSEIHLTGIDYQGHDVALTTLTNELGIYTFTELPPSNEQGYTLTQVAQPSAYLDGKESANGEVIANTKGSDSIFVGTVLEIKQYSNYDFAELPTASISGEVWVDADENGLLEEGETLRIAGVQVNLTGTTLDGIAVERTVVSDEQGLYIFDYLYPGMYQIHQQQPSAWLDGKEQLGNAGGEVGEDQFSGISIALDQHATGYNFAERGSDLAGRVYVDLNDDGVQDTYEMGLSNVRLTITGADLDGQPVNRDILTDAYGRYEFEDLPLSGADGFTVTEYQPENTQDGLDSVGNIGGVLGDDQISGILIERHVTKAHSYNFGEQLMDPASISGLVWLDKNHNREKDDSNGQSGWIVELLPDPMTGEGNPLDAEPLAAIESDANGQYTFYGLPVGTYEVRFRHPQGGVIYGLPVSDDPEASTEKGTILNLRVSAGEQVENQSLPVDPSGVIYDSELRQPIKGAKIKITGPNGFEPDLHLVGGSANVEQTTSDDGYYQFLLFAQAPAGIYELHVTEPNGYQSGGSKRLPVCANTLRVGARELPITIFAEETVPTLDAPEHIATQCASHSDQVLQDMHTTQYYQSFYIEPKLPSGNVVNNHIPLDAFGDDLVHVSKQALKQDVVIGELVPYRIKVTNQSDTVLSPLAFIDQLPAGLKYVAGSAKVDGQAIEPQQQGRQLRWDVNALQPEQSMMIELIVVVGAGVSEGKYINQAWVEFVGGLYQNGVGNRISNIGEAAVKVVPDPIFDCSDLMGKVFDDHNRNGMQDTGEPGLPAIRLATAQGLWITTDQHGRYHLACADIPHAVRGGNFIVKLDERSLPSGYRVVSENPRVVRLTRGKSQQLDFAASIHKVARIEITAEIFNGESIMSEYLSRLTQLMDALNNTPTVIRIAYQQSELEQTTEAERKSQLLLDWLQTQVAERELPITIETEMIPFFIPALPAHHQLGGSDD</sequence>
<feature type="domain" description="SD-repeat containing protein B" evidence="6">
    <location>
        <begin position="1566"/>
        <end position="1656"/>
    </location>
</feature>
<dbReference type="PROSITE" id="PS00018">
    <property type="entry name" value="EF_HAND_1"/>
    <property type="match status" value="7"/>
</dbReference>
<dbReference type="InterPro" id="IPR018247">
    <property type="entry name" value="EF_Hand_1_Ca_BS"/>
</dbReference>